<dbReference type="Proteomes" id="UP000014923">
    <property type="component" value="Unassembled WGS sequence"/>
</dbReference>
<gene>
    <name evidence="5" type="ORF">TCEL_01909</name>
</gene>
<keyword evidence="3" id="KW-0720">Serine protease</keyword>
<evidence type="ECO:0000313" key="6">
    <source>
        <dbReference type="Proteomes" id="UP000014923"/>
    </source>
</evidence>
<dbReference type="PANTHER" id="PTHR30237">
    <property type="entry name" value="MURAMOYLTETRAPEPTIDE CARBOXYPEPTIDASE"/>
    <property type="match status" value="1"/>
</dbReference>
<dbReference type="Pfam" id="PF17676">
    <property type="entry name" value="Peptidase_S66C"/>
    <property type="match status" value="1"/>
</dbReference>
<dbReference type="InterPro" id="IPR040921">
    <property type="entry name" value="Peptidase_S66C"/>
</dbReference>
<name>R7RRW6_9CLOT</name>
<dbReference type="RefSeq" id="WP_018661667.1">
    <property type="nucleotide sequence ID" value="NZ_HF952018.1"/>
</dbReference>
<dbReference type="InterPro" id="IPR003507">
    <property type="entry name" value="S66_fam"/>
</dbReference>
<dbReference type="GO" id="GO:0106415">
    <property type="term" value="F:muramoyltetrapeptide carboxypeptidase activity"/>
    <property type="evidence" value="ECO:0007669"/>
    <property type="project" value="UniProtKB-EC"/>
</dbReference>
<keyword evidence="1 5" id="KW-0121">Carboxypeptidase</keyword>
<dbReference type="GO" id="GO:0006508">
    <property type="term" value="P:proteolysis"/>
    <property type="evidence" value="ECO:0007669"/>
    <property type="project" value="UniProtKB-KW"/>
</dbReference>
<dbReference type="EC" id="3.4.17.13" evidence="5"/>
<organism evidence="5 6">
    <name type="scientific">Thermobrachium celere DSM 8682</name>
    <dbReference type="NCBI Taxonomy" id="941824"/>
    <lineage>
        <taxon>Bacteria</taxon>
        <taxon>Bacillati</taxon>
        <taxon>Bacillota</taxon>
        <taxon>Clostridia</taxon>
        <taxon>Eubacteriales</taxon>
        <taxon>Clostridiaceae</taxon>
        <taxon>Thermobrachium</taxon>
    </lineage>
</organism>
<proteinExistence type="predicted"/>
<evidence type="ECO:0000259" key="4">
    <source>
        <dbReference type="Pfam" id="PF17676"/>
    </source>
</evidence>
<dbReference type="GO" id="GO:0008236">
    <property type="term" value="F:serine-type peptidase activity"/>
    <property type="evidence" value="ECO:0007669"/>
    <property type="project" value="UniProtKB-KW"/>
</dbReference>
<dbReference type="InterPro" id="IPR027461">
    <property type="entry name" value="Carboxypeptidase_A_C_sf"/>
</dbReference>
<keyword evidence="2" id="KW-0645">Protease</keyword>
<dbReference type="PANTHER" id="PTHR30237:SF2">
    <property type="entry name" value="MUREIN TETRAPEPTIDE CARBOXYPEPTIDASE"/>
    <property type="match status" value="1"/>
</dbReference>
<comment type="caution">
    <text evidence="5">The sequence shown here is derived from an EMBL/GenBank/DDBJ whole genome shotgun (WGS) entry which is preliminary data.</text>
</comment>
<protein>
    <submittedName>
        <fullName evidence="5">Muramoyltetrapeptide carboxypeptidase</fullName>
        <ecNumber evidence="5">3.4.17.13</ecNumber>
    </submittedName>
</protein>
<sequence>MFNYDLYKSPDNYKIMFDFLEGKFEVLEYELIPIKGGDIDGIIVGGNLTVLCSLIGSKYLYDFDDKILFIEEINEEPYKIDRLFNQLYHSNILKKIKGIILGSFTKCDPEDISKSFNLDYIFNYLKELTDKPIYKGLESGHDYINKIIPFNIPIKIKNNKLIIKKGDVFID</sequence>
<dbReference type="SUPFAM" id="SSF141986">
    <property type="entry name" value="LD-carboxypeptidase A C-terminal domain-like"/>
    <property type="match status" value="1"/>
</dbReference>
<keyword evidence="5" id="KW-0378">Hydrolase</keyword>
<keyword evidence="6" id="KW-1185">Reference proteome</keyword>
<dbReference type="HOGENOM" id="CLU_1562144_0_0_9"/>
<evidence type="ECO:0000256" key="2">
    <source>
        <dbReference type="ARBA" id="ARBA00022670"/>
    </source>
</evidence>
<dbReference type="AlphaFoldDB" id="R7RRW6"/>
<evidence type="ECO:0000256" key="3">
    <source>
        <dbReference type="ARBA" id="ARBA00022825"/>
    </source>
</evidence>
<dbReference type="eggNOG" id="COG1619">
    <property type="taxonomic scope" value="Bacteria"/>
</dbReference>
<reference evidence="5" key="1">
    <citation type="submission" date="2013-03" db="EMBL/GenBank/DDBJ databases">
        <title>Draft genome sequence of the hydrogen-ethanol-producing anaerobic alkalithermophilic Caloramator celere.</title>
        <authorList>
            <person name="Ciranna A."/>
            <person name="Larjo A."/>
            <person name="Kivisto A."/>
            <person name="Santala V."/>
            <person name="Roos C."/>
            <person name="Karp M."/>
        </authorList>
    </citation>
    <scope>NUCLEOTIDE SEQUENCE [LARGE SCALE GENOMIC DNA]</scope>
    <source>
        <strain evidence="5">DSM 8682</strain>
    </source>
</reference>
<dbReference type="EMBL" id="CAVN010000093">
    <property type="protein sequence ID" value="CDF57995.1"/>
    <property type="molecule type" value="Genomic_DNA"/>
</dbReference>
<dbReference type="Gene3D" id="3.50.30.60">
    <property type="entry name" value="LD-carboxypeptidase A C-terminal domain-like"/>
    <property type="match status" value="1"/>
</dbReference>
<feature type="domain" description="LD-carboxypeptidase C-terminal" evidence="4">
    <location>
        <begin position="41"/>
        <end position="156"/>
    </location>
</feature>
<accession>R7RRW6</accession>
<evidence type="ECO:0000313" key="5">
    <source>
        <dbReference type="EMBL" id="CDF57995.1"/>
    </source>
</evidence>
<evidence type="ECO:0000256" key="1">
    <source>
        <dbReference type="ARBA" id="ARBA00022645"/>
    </source>
</evidence>